<sequence>MGSGTTTPNGPSRRGSIERERKNEKMPTKLRIYCIVEGEATSFPVRIFPDCSVGELKQAIKAAKKPELDHVAADKLTLWRAVNPKRDRDDKVDFDGTVDKTELDDEMALLSELDELTSRRTYVIVKPPPPAPRSPKRNLEDTEDGGLEEHLAKRCRSLKRYIAADGKPVVLPLHILDLIENNKYAPEPRAEFQSLLTVKAGDRITSMDLGQSPKFFARGYQGREFFVTEQMMDQWNRFENDSVASVKKCLSGPMGVGKSYISWFLAAKAYAHGWPVLYIADASKLNNCDTKTAAAKLICQLFLSINKDILTASELKEMVADETSEYPYGNSASCILSTLLQLKSQKTLFVVDEHGALFPEEGKSAPARFPVLWPLKTFNCWNNSNNARAVFASTANFERCILTDAPEYVEYVGPMSPDIFNKLLDVIINKVHPTARQHLNELRCEIQRATGCVPRELNNFFDKDRGDIELTANGIKQRLKGYEKDRKNQFFETLKSYYGKVEPIFKTDVRRALADVFLQNKDHAGATLGWRFYDIGIIYQYKNAERDLILQQPITPASEAALLDLYRLCPLPNDYINAIRKGTLSPDQFSDAIFQKLIKEKNIKFNTTNLAGKEGHVLELRVDGFEHLQDPPKRFEDEGKNILINGGELPRFDFILGYTFIQVSISDFQKHNEGSANIDLAFTDRRYSEGRNQIEYFLDYTYGGTHRAVMETTKLTKKTQGKNAGEEKSETRYKRDFKVTRDGVLCPDFKILYIRRKNDLDDKGNEVHRPPNDIGKVQEYPQIRHVCWDEVKKSLFGDLL</sequence>
<dbReference type="SUPFAM" id="SSF52540">
    <property type="entry name" value="P-loop containing nucleoside triphosphate hydrolases"/>
    <property type="match status" value="1"/>
</dbReference>
<dbReference type="InterPro" id="IPR045379">
    <property type="entry name" value="Crinkler_N"/>
</dbReference>
<evidence type="ECO:0000313" key="7">
    <source>
        <dbReference type="Proteomes" id="UP000193648"/>
    </source>
</evidence>
<dbReference type="InterPro" id="IPR027417">
    <property type="entry name" value="P-loop_NTPase"/>
</dbReference>
<evidence type="ECO:0000256" key="4">
    <source>
        <dbReference type="SAM" id="MobiDB-lite"/>
    </source>
</evidence>
<name>A0A1Y2GSE0_9FUNG</name>
<dbReference type="GO" id="GO:0043657">
    <property type="term" value="C:host cell"/>
    <property type="evidence" value="ECO:0007669"/>
    <property type="project" value="UniProtKB-SubCell"/>
</dbReference>
<dbReference type="OrthoDB" id="2303713at2759"/>
<dbReference type="AlphaFoldDB" id="A0A1Y2GSE0"/>
<keyword evidence="7" id="KW-1185">Reference proteome</keyword>
<evidence type="ECO:0000313" key="6">
    <source>
        <dbReference type="EMBL" id="ORZ21721.1"/>
    </source>
</evidence>
<protein>
    <recommendedName>
        <fullName evidence="5">Crinkler effector protein N-terminal domain-containing protein</fullName>
    </recommendedName>
</protein>
<dbReference type="InParanoid" id="A0A1Y2GSE0"/>
<dbReference type="EMBL" id="MCFF01000011">
    <property type="protein sequence ID" value="ORZ21721.1"/>
    <property type="molecule type" value="Genomic_DNA"/>
</dbReference>
<dbReference type="STRING" id="64571.A0A1Y2GSE0"/>
<dbReference type="RefSeq" id="XP_021882972.1">
    <property type="nucleotide sequence ID" value="XM_022023568.1"/>
</dbReference>
<dbReference type="Proteomes" id="UP000193648">
    <property type="component" value="Unassembled WGS sequence"/>
</dbReference>
<feature type="region of interest" description="Disordered" evidence="4">
    <location>
        <begin position="124"/>
        <end position="145"/>
    </location>
</feature>
<evidence type="ECO:0000259" key="5">
    <source>
        <dbReference type="Pfam" id="PF20147"/>
    </source>
</evidence>
<organism evidence="6 7">
    <name type="scientific">Lobosporangium transversale</name>
    <dbReference type="NCBI Taxonomy" id="64571"/>
    <lineage>
        <taxon>Eukaryota</taxon>
        <taxon>Fungi</taxon>
        <taxon>Fungi incertae sedis</taxon>
        <taxon>Mucoromycota</taxon>
        <taxon>Mortierellomycotina</taxon>
        <taxon>Mortierellomycetes</taxon>
        <taxon>Mortierellales</taxon>
        <taxon>Mortierellaceae</taxon>
        <taxon>Lobosporangium</taxon>
    </lineage>
</organism>
<dbReference type="Pfam" id="PF20147">
    <property type="entry name" value="Crinkler"/>
    <property type="match status" value="1"/>
</dbReference>
<evidence type="ECO:0000256" key="1">
    <source>
        <dbReference type="ARBA" id="ARBA00004340"/>
    </source>
</evidence>
<comment type="caution">
    <text evidence="6">The sequence shown here is derived from an EMBL/GenBank/DDBJ whole genome shotgun (WGS) entry which is preliminary data.</text>
</comment>
<comment type="subcellular location">
    <subcellularLocation>
        <location evidence="1">Host cell</location>
    </subcellularLocation>
    <subcellularLocation>
        <location evidence="2">Secreted</location>
    </subcellularLocation>
</comment>
<dbReference type="GeneID" id="33565412"/>
<keyword evidence="3" id="KW-0964">Secreted</keyword>
<gene>
    <name evidence="6" type="ORF">BCR41DRAFT_349934</name>
</gene>
<reference evidence="6 7" key="1">
    <citation type="submission" date="2016-07" db="EMBL/GenBank/DDBJ databases">
        <title>Pervasive Adenine N6-methylation of Active Genes in Fungi.</title>
        <authorList>
            <consortium name="DOE Joint Genome Institute"/>
            <person name="Mondo S.J."/>
            <person name="Dannebaum R.O."/>
            <person name="Kuo R.C."/>
            <person name="Labutti K."/>
            <person name="Haridas S."/>
            <person name="Kuo A."/>
            <person name="Salamov A."/>
            <person name="Ahrendt S.R."/>
            <person name="Lipzen A."/>
            <person name="Sullivan W."/>
            <person name="Andreopoulos W.B."/>
            <person name="Clum A."/>
            <person name="Lindquist E."/>
            <person name="Daum C."/>
            <person name="Ramamoorthy G.K."/>
            <person name="Gryganskyi A."/>
            <person name="Culley D."/>
            <person name="Magnuson J.K."/>
            <person name="James T.Y."/>
            <person name="O'Malley M.A."/>
            <person name="Stajich J.E."/>
            <person name="Spatafora J.W."/>
            <person name="Visel A."/>
            <person name="Grigoriev I.V."/>
        </authorList>
    </citation>
    <scope>NUCLEOTIDE SEQUENCE [LARGE SCALE GENOMIC DNA]</scope>
    <source>
        <strain evidence="6 7">NRRL 3116</strain>
    </source>
</reference>
<feature type="region of interest" description="Disordered" evidence="4">
    <location>
        <begin position="1"/>
        <end position="24"/>
    </location>
</feature>
<accession>A0A1Y2GSE0</accession>
<proteinExistence type="predicted"/>
<feature type="compositionally biased region" description="Polar residues" evidence="4">
    <location>
        <begin position="1"/>
        <end position="10"/>
    </location>
</feature>
<dbReference type="GO" id="GO:0005576">
    <property type="term" value="C:extracellular region"/>
    <property type="evidence" value="ECO:0007669"/>
    <property type="project" value="UniProtKB-SubCell"/>
</dbReference>
<evidence type="ECO:0000256" key="3">
    <source>
        <dbReference type="ARBA" id="ARBA00022525"/>
    </source>
</evidence>
<feature type="domain" description="Crinkler effector protein N-terminal" evidence="5">
    <location>
        <begin position="30"/>
        <end position="113"/>
    </location>
</feature>
<evidence type="ECO:0000256" key="2">
    <source>
        <dbReference type="ARBA" id="ARBA00004613"/>
    </source>
</evidence>
<feature type="compositionally biased region" description="Basic and acidic residues" evidence="4">
    <location>
        <begin position="15"/>
        <end position="24"/>
    </location>
</feature>